<dbReference type="Gene3D" id="3.30.70.920">
    <property type="match status" value="1"/>
</dbReference>
<evidence type="ECO:0000256" key="1">
    <source>
        <dbReference type="ARBA" id="ARBA00023015"/>
    </source>
</evidence>
<feature type="domain" description="Transcription regulator AsnC/Lrp ligand binding" evidence="4">
    <location>
        <begin position="72"/>
        <end position="142"/>
    </location>
</feature>
<dbReference type="InterPro" id="IPR019887">
    <property type="entry name" value="Tscrpt_reg_AsnC/Lrp_C"/>
</dbReference>
<dbReference type="PANTHER" id="PTHR30154:SF34">
    <property type="entry name" value="TRANSCRIPTIONAL REGULATOR AZLB"/>
    <property type="match status" value="1"/>
</dbReference>
<dbReference type="InterPro" id="IPR036390">
    <property type="entry name" value="WH_DNA-bd_sf"/>
</dbReference>
<evidence type="ECO:0000259" key="5">
    <source>
        <dbReference type="Pfam" id="PF13404"/>
    </source>
</evidence>
<dbReference type="Proteomes" id="UP001500752">
    <property type="component" value="Unassembled WGS sequence"/>
</dbReference>
<dbReference type="SUPFAM" id="SSF46785">
    <property type="entry name" value="Winged helix' DNA-binding domain"/>
    <property type="match status" value="1"/>
</dbReference>
<evidence type="ECO:0000256" key="2">
    <source>
        <dbReference type="ARBA" id="ARBA00023125"/>
    </source>
</evidence>
<evidence type="ECO:0000259" key="4">
    <source>
        <dbReference type="Pfam" id="PF01037"/>
    </source>
</evidence>
<dbReference type="InterPro" id="IPR000485">
    <property type="entry name" value="AsnC-type_HTH_dom"/>
</dbReference>
<dbReference type="EMBL" id="BAABEO010000006">
    <property type="protein sequence ID" value="GAA3668899.1"/>
    <property type="molecule type" value="Genomic_DNA"/>
</dbReference>
<evidence type="ECO:0000313" key="6">
    <source>
        <dbReference type="EMBL" id="GAA3668899.1"/>
    </source>
</evidence>
<evidence type="ECO:0000313" key="7">
    <source>
        <dbReference type="Proteomes" id="UP001500752"/>
    </source>
</evidence>
<reference evidence="7" key="1">
    <citation type="journal article" date="2019" name="Int. J. Syst. Evol. Microbiol.">
        <title>The Global Catalogue of Microorganisms (GCM) 10K type strain sequencing project: providing services to taxonomists for standard genome sequencing and annotation.</title>
        <authorList>
            <consortium name="The Broad Institute Genomics Platform"/>
            <consortium name="The Broad Institute Genome Sequencing Center for Infectious Disease"/>
            <person name="Wu L."/>
            <person name="Ma J."/>
        </authorList>
    </citation>
    <scope>NUCLEOTIDE SEQUENCE [LARGE SCALE GENOMIC DNA]</scope>
    <source>
        <strain evidence="7">JCM 30742</strain>
    </source>
</reference>
<accession>A0ABP7BSL0</accession>
<dbReference type="SUPFAM" id="SSF54909">
    <property type="entry name" value="Dimeric alpha+beta barrel"/>
    <property type="match status" value="1"/>
</dbReference>
<evidence type="ECO:0000256" key="3">
    <source>
        <dbReference type="ARBA" id="ARBA00023163"/>
    </source>
</evidence>
<dbReference type="InterPro" id="IPR019888">
    <property type="entry name" value="Tscrpt_reg_AsnC-like"/>
</dbReference>
<dbReference type="InterPro" id="IPR036388">
    <property type="entry name" value="WH-like_DNA-bd_sf"/>
</dbReference>
<protein>
    <submittedName>
        <fullName evidence="6">Lrp/AsnC family transcriptional regulator</fullName>
    </submittedName>
</protein>
<dbReference type="Gene3D" id="1.10.10.10">
    <property type="entry name" value="Winged helix-like DNA-binding domain superfamily/Winged helix DNA-binding domain"/>
    <property type="match status" value="1"/>
</dbReference>
<name>A0ABP7BSL0_9MICC</name>
<keyword evidence="2" id="KW-0238">DNA-binding</keyword>
<dbReference type="SMART" id="SM00344">
    <property type="entry name" value="HTH_ASNC"/>
    <property type="match status" value="1"/>
</dbReference>
<dbReference type="Pfam" id="PF13404">
    <property type="entry name" value="HTH_AsnC-type"/>
    <property type="match status" value="1"/>
</dbReference>
<proteinExistence type="predicted"/>
<keyword evidence="1" id="KW-0805">Transcription regulation</keyword>
<comment type="caution">
    <text evidence="6">The sequence shown here is derived from an EMBL/GenBank/DDBJ whole genome shotgun (WGS) entry which is preliminary data.</text>
</comment>
<keyword evidence="3" id="KW-0804">Transcription</keyword>
<sequence length="339" mass="37816">MITLRNMQEYRLEPLDARIIHALQINGRARWSDLAPVLGVDPVTLARRWDALRERGLAWVSGFFPGGAGALVDISCVPQRVDEVTRALTRMPELITLDHTSGSRDILATAWARTPLEVWDLVTNRIGALPGVSHAQSHLVTEPIKEASDWRLQALTPREAAGVPRPAPPRARAPRTVHPDIEAALRHALMEDGRRPVRRIAADHGLSEQRVSDGLARLIAEGRLRLRTDVARSVTGWPIYVWYFIRTPAKLIPRMRVLLDQVPQTRTALAVASQYNLIVAVWLRELGEVARFEAAMEETLPGARIADRSVVFRMSKHLGRLIDADGRATLGFVHPEPRG</sequence>
<dbReference type="Pfam" id="PF01037">
    <property type="entry name" value="AsnC_trans_reg"/>
    <property type="match status" value="1"/>
</dbReference>
<keyword evidence="7" id="KW-1185">Reference proteome</keyword>
<organism evidence="6 7">
    <name type="scientific">Arthrobacter ginkgonis</name>
    <dbReference type="NCBI Taxonomy" id="1630594"/>
    <lineage>
        <taxon>Bacteria</taxon>
        <taxon>Bacillati</taxon>
        <taxon>Actinomycetota</taxon>
        <taxon>Actinomycetes</taxon>
        <taxon>Micrococcales</taxon>
        <taxon>Micrococcaceae</taxon>
        <taxon>Arthrobacter</taxon>
    </lineage>
</organism>
<feature type="domain" description="HTH asnC-type" evidence="5">
    <location>
        <begin position="15"/>
        <end position="53"/>
    </location>
</feature>
<gene>
    <name evidence="6" type="ORF">GCM10023081_04210</name>
</gene>
<dbReference type="PANTHER" id="PTHR30154">
    <property type="entry name" value="LEUCINE-RESPONSIVE REGULATORY PROTEIN"/>
    <property type="match status" value="1"/>
</dbReference>
<dbReference type="InterPro" id="IPR011008">
    <property type="entry name" value="Dimeric_a/b-barrel"/>
</dbReference>